<dbReference type="InterPro" id="IPR050595">
    <property type="entry name" value="Bact_response_regulator"/>
</dbReference>
<accession>A0A286FA70</accession>
<dbReference type="SUPFAM" id="SSF52172">
    <property type="entry name" value="CheY-like"/>
    <property type="match status" value="1"/>
</dbReference>
<dbReference type="InterPro" id="IPR001789">
    <property type="entry name" value="Sig_transdc_resp-reg_receiver"/>
</dbReference>
<evidence type="ECO:0000256" key="1">
    <source>
        <dbReference type="ARBA" id="ARBA00022553"/>
    </source>
</evidence>
<organism evidence="4 5">
    <name type="scientific">Spirosoma fluviale</name>
    <dbReference type="NCBI Taxonomy" id="1597977"/>
    <lineage>
        <taxon>Bacteria</taxon>
        <taxon>Pseudomonadati</taxon>
        <taxon>Bacteroidota</taxon>
        <taxon>Cytophagia</taxon>
        <taxon>Cytophagales</taxon>
        <taxon>Cytophagaceae</taxon>
        <taxon>Spirosoma</taxon>
    </lineage>
</organism>
<dbReference type="InterPro" id="IPR011006">
    <property type="entry name" value="CheY-like_superfamily"/>
</dbReference>
<feature type="modified residue" description="4-aspartylphosphate" evidence="2">
    <location>
        <position position="60"/>
    </location>
</feature>
<dbReference type="AlphaFoldDB" id="A0A286FA70"/>
<keyword evidence="5" id="KW-1185">Reference proteome</keyword>
<sequence length="149" mass="16946">MSHQFPILLVDDDPLIADTLQRASLSNFPEATFIHVSSFEDAKTYIEGLQGKGPKIVLLDIDLQDKVDGLDFLALLRAHPKGRVLPVVMLSANKTPTMVERAYSFGASSFTIKPFSYAEWKMYLSNLRTYWYETVTLLDIRHYKEDSAE</sequence>
<keyword evidence="1 2" id="KW-0597">Phosphoprotein</keyword>
<name>A0A286FA70_9BACT</name>
<evidence type="ECO:0000259" key="3">
    <source>
        <dbReference type="PROSITE" id="PS50110"/>
    </source>
</evidence>
<proteinExistence type="predicted"/>
<dbReference type="RefSeq" id="WP_097124896.1">
    <property type="nucleotide sequence ID" value="NZ_OCNH01000001.1"/>
</dbReference>
<reference evidence="5" key="1">
    <citation type="submission" date="2017-09" db="EMBL/GenBank/DDBJ databases">
        <authorList>
            <person name="Varghese N."/>
            <person name="Submissions S."/>
        </authorList>
    </citation>
    <scope>NUCLEOTIDE SEQUENCE [LARGE SCALE GENOMIC DNA]</scope>
    <source>
        <strain evidence="5">DSM 29961</strain>
    </source>
</reference>
<evidence type="ECO:0000313" key="4">
    <source>
        <dbReference type="EMBL" id="SOD80102.1"/>
    </source>
</evidence>
<dbReference type="PANTHER" id="PTHR44591:SF3">
    <property type="entry name" value="RESPONSE REGULATORY DOMAIN-CONTAINING PROTEIN"/>
    <property type="match status" value="1"/>
</dbReference>
<dbReference type="OrthoDB" id="963430at2"/>
<dbReference type="PROSITE" id="PS50110">
    <property type="entry name" value="RESPONSE_REGULATORY"/>
    <property type="match status" value="1"/>
</dbReference>
<dbReference type="SMART" id="SM00448">
    <property type="entry name" value="REC"/>
    <property type="match status" value="1"/>
</dbReference>
<evidence type="ECO:0000313" key="5">
    <source>
        <dbReference type="Proteomes" id="UP000219452"/>
    </source>
</evidence>
<protein>
    <submittedName>
        <fullName evidence="4">Response regulator receiver domain-containing protein</fullName>
    </submittedName>
</protein>
<dbReference type="Pfam" id="PF00072">
    <property type="entry name" value="Response_reg"/>
    <property type="match status" value="1"/>
</dbReference>
<dbReference type="Proteomes" id="UP000219452">
    <property type="component" value="Unassembled WGS sequence"/>
</dbReference>
<dbReference type="Gene3D" id="3.40.50.2300">
    <property type="match status" value="1"/>
</dbReference>
<feature type="domain" description="Response regulatory" evidence="3">
    <location>
        <begin position="6"/>
        <end position="128"/>
    </location>
</feature>
<dbReference type="PANTHER" id="PTHR44591">
    <property type="entry name" value="STRESS RESPONSE REGULATOR PROTEIN 1"/>
    <property type="match status" value="1"/>
</dbReference>
<dbReference type="EMBL" id="OCNH01000001">
    <property type="protein sequence ID" value="SOD80102.1"/>
    <property type="molecule type" value="Genomic_DNA"/>
</dbReference>
<evidence type="ECO:0000256" key="2">
    <source>
        <dbReference type="PROSITE-ProRule" id="PRU00169"/>
    </source>
</evidence>
<gene>
    <name evidence="4" type="ORF">SAMN06269250_1234</name>
</gene>
<dbReference type="GO" id="GO:0000160">
    <property type="term" value="P:phosphorelay signal transduction system"/>
    <property type="evidence" value="ECO:0007669"/>
    <property type="project" value="InterPro"/>
</dbReference>